<comment type="caution">
    <text evidence="7">The sequence shown here is derived from an EMBL/GenBank/DDBJ whole genome shotgun (WGS) entry which is preliminary data.</text>
</comment>
<evidence type="ECO:0000313" key="8">
    <source>
        <dbReference type="Proteomes" id="UP000232323"/>
    </source>
</evidence>
<gene>
    <name evidence="7" type="ORF">CEUSTIGMA_g13311.t1</name>
</gene>
<dbReference type="GO" id="GO:0016567">
    <property type="term" value="P:protein ubiquitination"/>
    <property type="evidence" value="ECO:0007669"/>
    <property type="project" value="UniProtKB-UniPathway"/>
</dbReference>
<dbReference type="EMBL" id="BEGY01000201">
    <property type="protein sequence ID" value="GAX85895.1"/>
    <property type="molecule type" value="Genomic_DNA"/>
</dbReference>
<dbReference type="SMART" id="SM00320">
    <property type="entry name" value="WD40"/>
    <property type="match status" value="3"/>
</dbReference>
<feature type="compositionally biased region" description="Polar residues" evidence="6">
    <location>
        <begin position="685"/>
        <end position="694"/>
    </location>
</feature>
<evidence type="ECO:0000256" key="6">
    <source>
        <dbReference type="SAM" id="MobiDB-lite"/>
    </source>
</evidence>
<dbReference type="InterPro" id="IPR006594">
    <property type="entry name" value="LisH"/>
</dbReference>
<dbReference type="Proteomes" id="UP000232323">
    <property type="component" value="Unassembled WGS sequence"/>
</dbReference>
<feature type="region of interest" description="Disordered" evidence="6">
    <location>
        <begin position="1873"/>
        <end position="2088"/>
    </location>
</feature>
<comment type="similarity">
    <text evidence="3">Belongs to the VPRBP/DCAF1 family.</text>
</comment>
<feature type="compositionally biased region" description="Polar residues" evidence="6">
    <location>
        <begin position="1969"/>
        <end position="1980"/>
    </location>
</feature>
<evidence type="ECO:0000256" key="4">
    <source>
        <dbReference type="ARBA" id="ARBA00022786"/>
    </source>
</evidence>
<dbReference type="PANTHER" id="PTHR13129">
    <property type="entry name" value="VPRBP PROTEIN-RELATED"/>
    <property type="match status" value="1"/>
</dbReference>
<dbReference type="InterPro" id="IPR033270">
    <property type="entry name" value="VPRBP/DCAF1"/>
</dbReference>
<reference evidence="7 8" key="1">
    <citation type="submission" date="2017-08" db="EMBL/GenBank/DDBJ databases">
        <title>Acidophilic green algal genome provides insights into adaptation to an acidic environment.</title>
        <authorList>
            <person name="Hirooka S."/>
            <person name="Hirose Y."/>
            <person name="Kanesaki Y."/>
            <person name="Higuchi S."/>
            <person name="Fujiwara T."/>
            <person name="Onuma R."/>
            <person name="Era A."/>
            <person name="Ohbayashi R."/>
            <person name="Uzuka A."/>
            <person name="Nozaki H."/>
            <person name="Yoshikawa H."/>
            <person name="Miyagishima S.Y."/>
        </authorList>
    </citation>
    <scope>NUCLEOTIDE SEQUENCE [LARGE SCALE GENOMIC DNA]</scope>
    <source>
        <strain evidence="7 8">NIES-2499</strain>
    </source>
</reference>
<name>A0A250XS66_9CHLO</name>
<dbReference type="OrthoDB" id="27563at2759"/>
<evidence type="ECO:0000313" key="7">
    <source>
        <dbReference type="EMBL" id="GAX85895.1"/>
    </source>
</evidence>
<organism evidence="7 8">
    <name type="scientific">Chlamydomonas eustigma</name>
    <dbReference type="NCBI Taxonomy" id="1157962"/>
    <lineage>
        <taxon>Eukaryota</taxon>
        <taxon>Viridiplantae</taxon>
        <taxon>Chlorophyta</taxon>
        <taxon>core chlorophytes</taxon>
        <taxon>Chlorophyceae</taxon>
        <taxon>CS clade</taxon>
        <taxon>Chlamydomonadales</taxon>
        <taxon>Chlamydomonadaceae</taxon>
        <taxon>Chlamydomonas</taxon>
    </lineage>
</organism>
<feature type="region of interest" description="Disordered" evidence="6">
    <location>
        <begin position="905"/>
        <end position="928"/>
    </location>
</feature>
<keyword evidence="4" id="KW-0833">Ubl conjugation pathway</keyword>
<dbReference type="UniPathway" id="UPA00143"/>
<dbReference type="InterPro" id="IPR016024">
    <property type="entry name" value="ARM-type_fold"/>
</dbReference>
<dbReference type="SUPFAM" id="SSF50978">
    <property type="entry name" value="WD40 repeat-like"/>
    <property type="match status" value="1"/>
</dbReference>
<evidence type="ECO:0000256" key="3">
    <source>
        <dbReference type="ARBA" id="ARBA00008845"/>
    </source>
</evidence>
<evidence type="ECO:0000256" key="2">
    <source>
        <dbReference type="ARBA" id="ARBA00004906"/>
    </source>
</evidence>
<dbReference type="STRING" id="1157962.A0A250XS66"/>
<feature type="compositionally biased region" description="Acidic residues" evidence="6">
    <location>
        <begin position="1996"/>
        <end position="2028"/>
    </location>
</feature>
<comment type="subcellular location">
    <subcellularLocation>
        <location evidence="1">Nucleus</location>
    </subcellularLocation>
</comment>
<dbReference type="SUPFAM" id="SSF48371">
    <property type="entry name" value="ARM repeat"/>
    <property type="match status" value="1"/>
</dbReference>
<dbReference type="InterPro" id="IPR036322">
    <property type="entry name" value="WD40_repeat_dom_sf"/>
</dbReference>
<evidence type="ECO:0008006" key="9">
    <source>
        <dbReference type="Google" id="ProtNLM"/>
    </source>
</evidence>
<dbReference type="InterPro" id="IPR001680">
    <property type="entry name" value="WD40_rpt"/>
</dbReference>
<accession>A0A250XS66</accession>
<proteinExistence type="inferred from homology"/>
<dbReference type="GO" id="GO:0080008">
    <property type="term" value="C:Cul4-RING E3 ubiquitin ligase complex"/>
    <property type="evidence" value="ECO:0007669"/>
    <property type="project" value="TreeGrafter"/>
</dbReference>
<keyword evidence="5" id="KW-0539">Nucleus</keyword>
<dbReference type="Gene3D" id="2.130.10.10">
    <property type="entry name" value="YVTN repeat-like/Quinoprotein amine dehydrogenase"/>
    <property type="match status" value="1"/>
</dbReference>
<sequence length="2088" mass="224722">MDRVASMSISREEHTYDLRLVEELIKAVKNSSYMSQLNSLERLTTLIEEEESCFREVSGDPWAIPNQRLGFNIGKILATVKEHEQVYDRIVEGWVLGQGSSIEQQASGLRFLLSVLTCGQFEYPLTEESFMENIQRWAAEYGDSTPLVLDPAPADEAAFTLEERSVYATGLLATSLSNLDYVENQVMGPLLSKVSKYLRLAVLEPLRNPTASLSSNYNCPNMHVEAANQSASILADLNGEACEDEKGTFSCPAPPKESVLVTPVLITSLAVRARQLRQRRVRYCIQIISQTGEFVESLAPVLQEQGVDLLITLLSHCHTPTPASLELLGEPRPWLTHEVLEMLSALLTHRRFAELFVELGGVQHLLKLPKNVHTFSGMSLAFFGISTMPLAFERVCSSTDTTQLVGTALPLISCGFDLARKSAAMFFATSINYRAMLREFDAQDGLRRMLNMLRALVAQLRSSQLPDLRMERQVGFHCCLAVQQWLRAHLNLQVQAVRRGLVQGVGTDSSRMDPSASHKPINVSQEAVDSALYALEYDRRLAEAFARTRWTALETLVDQGGLQLMLELVQYSPQERWFHEISLSALHILQLVTLTPSTRRLVVGGMLPNQRPGMAVLLWAATPPTSAFLNNDPEIIAASLQVIANCVNAPASLLPAINNAISARTTIAPRGNGVLNFPTAAVHTSPMQQTSGSSRVAPRGSSPSRLGAGRNVDVGAGVFPPNVNTSCWPSDPQDLNQQGQTALPELDLGPASVMTANAASSSLGQTLETIYAYTRQCIRSNNGLRIIIQLLQPGGHSGSSGFRNSRGGHMGAGLGSTAGLGGSALGGGGAPSSMGLQGGMMAGEAALIAERIRALAAKCLLGLARDSSIRHILGKLQISRQLAEMVRNPLYNNSSNTPSMARLQRSFASPHPSTSTSTSYAAVQAPPPHQPRSWNEIFNRSALELIALTATTTAAGRTDRVSAAATDTAGGALHKIERAAIAAATPVSYSPQELLLLIHEHLRASGLHIAAAALHKEAALSRVTSSLACVTTLAQTPMSLSYVTQEAAALDRPPPSFIDSSLVNHTDWAIISTPAGGGVKPATAAMSAARRKLGISPALQSLALQSATQQQVNAASAAITTPAGDIRMVPGTATAIASVLKHDAVLPQVRSLHKPVQDCSVSTLTSPVVASQPCEQGLGLSEQGLNLTLSPHIYRPAPQGEETSTPRLKPVHTSVNSTMPHVSSTPHPRCSYIASSVASGGKRKAEEQLQPISASRCGKERLSEGVAQEEGTAAMPMMPNFPTSTPGFTTPLAMQQGRQTSPSHCSEAAAVGLRPCAIFSQDQQDVEMGHAPVQNMEKVVPEQQLPGICRTNPISTQQPPALFNTPALPVSSKPVNPLLLDLPLRRPQPPVGAIMARRLSGSGDVEHTHTAQAPGMTASSPAMICPPETLNVNGQPIVMAEPLELPRHLEAACREVRTLAGPPANSKLHSIVMSYLKHQHRQACMQSAAPTSTLPLIQLSKPYALPQAMHVLDAPVHVTQRLSRRDVFGANGGRGGTKAQRQFVYSRFRQVQSIRDDSSIATCVAFVGGADIVAAGSHSGEIRMIDASAGDVMDVIDAHSAAVVSLRTHDLEDTTLLLSSSKHEIKLWDGMGMSRGPVVTWEQATRGRFNHAGTQVAAVSCSGMPRQAYIYDVTTHTKVSTLQDSILMGGPSPSRSERSGRAVLSAAWSPADDLLLWGCTLWDLRVPKAIHHFDQFTELSSGCFHPRGLEVILNSEVWDLRTFKLLRSVPCLDSTSITFNGTGDVMYTVARRPGDGDLSLGYLHQRTRARHPLHTAFRTLDALSYAEIATIDVERSVLDLAVEPTNMMVCLATLDVADAAAMSSTVRLFEIGRQKSGHGDSDSDDDDDGEDGAEEDEESDDDDGFDSDLLLDSGSEDGTLEGDTPATNRGGRRRGGGAPGHRVLREADRGTRRTPSMQTGDQVDVEGGANTSQEAAQQQGVEDMDADGDSLSFDSGEGEEDESDGSSEGDLDDEDEEALLLDGEDPFDPELAFALVQELDDDEEDSEPDDEDDDDDMEENFSSEDVDEDPGQRVREIAAMRRHHRRRR</sequence>
<dbReference type="PROSITE" id="PS50896">
    <property type="entry name" value="LISH"/>
    <property type="match status" value="1"/>
</dbReference>
<dbReference type="InterPro" id="IPR015943">
    <property type="entry name" value="WD40/YVTN_repeat-like_dom_sf"/>
</dbReference>
<feature type="region of interest" description="Disordered" evidence="6">
    <location>
        <begin position="684"/>
        <end position="710"/>
    </location>
</feature>
<dbReference type="PANTHER" id="PTHR13129:SF4">
    <property type="entry name" value="DDB1- AND CUL4-ASSOCIATED FACTOR 1"/>
    <property type="match status" value="1"/>
</dbReference>
<comment type="pathway">
    <text evidence="2">Protein modification; protein ubiquitination.</text>
</comment>
<dbReference type="SMART" id="SM00667">
    <property type="entry name" value="LisH"/>
    <property type="match status" value="1"/>
</dbReference>
<feature type="compositionally biased region" description="Acidic residues" evidence="6">
    <location>
        <begin position="1882"/>
        <end position="1906"/>
    </location>
</feature>
<feature type="compositionally biased region" description="Acidic residues" evidence="6">
    <location>
        <begin position="2038"/>
        <end position="2069"/>
    </location>
</feature>
<evidence type="ECO:0000256" key="1">
    <source>
        <dbReference type="ARBA" id="ARBA00004123"/>
    </source>
</evidence>
<dbReference type="GO" id="GO:0005634">
    <property type="term" value="C:nucleus"/>
    <property type="evidence" value="ECO:0007669"/>
    <property type="project" value="UniProtKB-SubCell"/>
</dbReference>
<feature type="compositionally biased region" description="Basic and acidic residues" evidence="6">
    <location>
        <begin position="2070"/>
        <end position="2079"/>
    </location>
</feature>
<keyword evidence="8" id="KW-1185">Reference proteome</keyword>
<evidence type="ECO:0000256" key="5">
    <source>
        <dbReference type="ARBA" id="ARBA00023242"/>
    </source>
</evidence>
<protein>
    <recommendedName>
        <fullName evidence="9">LisH domain-containing protein</fullName>
    </recommendedName>
</protein>